<dbReference type="Proteomes" id="UP000028870">
    <property type="component" value="Unassembled WGS sequence"/>
</dbReference>
<proteinExistence type="predicted"/>
<protein>
    <submittedName>
        <fullName evidence="1">Uncharacterized protein</fullName>
    </submittedName>
</protein>
<comment type="caution">
    <text evidence="1">The sequence shown here is derived from an EMBL/GenBank/DDBJ whole genome shotgun (WGS) entry which is preliminary data.</text>
</comment>
<reference evidence="1" key="1">
    <citation type="submission" date="2014-03" db="EMBL/GenBank/DDBJ databases">
        <title>Draft Genome Sequence of Mycobacterium cosmeticum DSM 44829.</title>
        <authorList>
            <person name="Croce O."/>
            <person name="Robert C."/>
            <person name="Raoult D."/>
            <person name="Drancourt M."/>
        </authorList>
    </citation>
    <scope>NUCLEOTIDE SEQUENCE [LARGE SCALE GENOMIC DNA]</scope>
    <source>
        <strain evidence="1">DSM 44829</strain>
    </source>
</reference>
<evidence type="ECO:0000313" key="2">
    <source>
        <dbReference type="Proteomes" id="UP000028870"/>
    </source>
</evidence>
<gene>
    <name evidence="1" type="ORF">BN977_06283</name>
</gene>
<dbReference type="RefSeq" id="WP_036403906.1">
    <property type="nucleotide sequence ID" value="NZ_CCBB010000003.1"/>
</dbReference>
<name>W9B9Y0_MYCCO</name>
<organism evidence="1 2">
    <name type="scientific">Mycolicibacterium cosmeticum</name>
    <dbReference type="NCBI Taxonomy" id="258533"/>
    <lineage>
        <taxon>Bacteria</taxon>
        <taxon>Bacillati</taxon>
        <taxon>Actinomycetota</taxon>
        <taxon>Actinomycetes</taxon>
        <taxon>Mycobacteriales</taxon>
        <taxon>Mycobacteriaceae</taxon>
        <taxon>Mycolicibacterium</taxon>
    </lineage>
</organism>
<dbReference type="EMBL" id="CCBB010000003">
    <property type="protein sequence ID" value="CDO11441.1"/>
    <property type="molecule type" value="Genomic_DNA"/>
</dbReference>
<keyword evidence="2" id="KW-1185">Reference proteome</keyword>
<sequence length="62" mass="6707">MSPGPLLSLRVTSWPGRMACTRHWVNGAVPIRLGITVYPWAFDEFTVSWAFDGTDGAAAVIG</sequence>
<accession>W9B9Y0</accession>
<dbReference type="AlphaFoldDB" id="W9B9Y0"/>
<evidence type="ECO:0000313" key="1">
    <source>
        <dbReference type="EMBL" id="CDO11441.1"/>
    </source>
</evidence>
<reference evidence="1" key="2">
    <citation type="submission" date="2014-03" db="EMBL/GenBank/DDBJ databases">
        <authorList>
            <person name="Urmite Genomes"/>
        </authorList>
    </citation>
    <scope>NUCLEOTIDE SEQUENCE</scope>
    <source>
        <strain evidence="1">DSM 44829</strain>
    </source>
</reference>